<feature type="domain" description="Glucose-methanol-choline oxidoreductase N-terminal" evidence="5">
    <location>
        <begin position="78"/>
        <end position="101"/>
    </location>
</feature>
<dbReference type="Gene3D" id="3.30.560.10">
    <property type="entry name" value="Glucose Oxidase, domain 3"/>
    <property type="match status" value="1"/>
</dbReference>
<dbReference type="PROSITE" id="PS00624">
    <property type="entry name" value="GMC_OXRED_2"/>
    <property type="match status" value="1"/>
</dbReference>
<keyword evidence="3" id="KW-0285">Flavoprotein</keyword>
<dbReference type="GO" id="GO:0050660">
    <property type="term" value="F:flavin adenine dinucleotide binding"/>
    <property type="evidence" value="ECO:0007669"/>
    <property type="project" value="InterPro"/>
</dbReference>
<dbReference type="Pfam" id="PF00732">
    <property type="entry name" value="GMC_oxred_N"/>
    <property type="match status" value="1"/>
</dbReference>
<comment type="similarity">
    <text evidence="2">Belongs to the GMC oxidoreductase family.</text>
</comment>
<evidence type="ECO:0000313" key="7">
    <source>
        <dbReference type="EMBL" id="VAW16161.1"/>
    </source>
</evidence>
<feature type="domain" description="Glucose-methanol-choline oxidoreductase N-terminal" evidence="6">
    <location>
        <begin position="252"/>
        <end position="266"/>
    </location>
</feature>
<dbReference type="InterPro" id="IPR007867">
    <property type="entry name" value="GMC_OxRtase_C"/>
</dbReference>
<gene>
    <name evidence="7" type="ORF">MNBD_ALPHA09-1650</name>
</gene>
<sequence>MTDYIIIGGGSAGCVLAGRLTEDPGVSVTLLEAGGRDWHPLIHMPAGFAKMTGGINSWGWSTVPQVHMKDRVFWYTQARVLGGGSSINAQVYTRGHRLDYDEWSENCGAAGWSYREVLPYFKRAEDNERFANDYHGYGGPLGVSNPVSPLPICEGFLRAAQEFGLPYNPDFNGRLQGGVGYYQLSQRYARRSSASGAYIKPYEKKRPNLTVRTSVLVTRIVVENGRAIGVEIVEGGGKALLRSEREVILACGAIGSPKLLLQSGIGPADHLKSVGVDVVHELPGVGGNLQDHVDLFAICECTGDHTYDNYAKLHRTLWAGLQYIFLRKGPVASSLFETGGFAYADEHARSPDIQFHLGLGSGIEAGVAKLNNPGVTLNSAFLRPRSRGTVRLASADPAAMPLIDPNYWGDPYDRKMSIAGLRMAREIMSQNGLEAFVEREVLPGPGVASDDELIDYACAHAKTDHHPVGTCKMGVDDEAVVDPELKVHGIKNLRVCDASVMPQIPSSNTNAPTTMIGEKGADLILGLEPLEPVVFDGNDMHPSDARSRFA</sequence>
<dbReference type="AlphaFoldDB" id="A0A3B0TC03"/>
<dbReference type="Pfam" id="PF05199">
    <property type="entry name" value="GMC_oxred_C"/>
    <property type="match status" value="1"/>
</dbReference>
<organism evidence="7">
    <name type="scientific">hydrothermal vent metagenome</name>
    <dbReference type="NCBI Taxonomy" id="652676"/>
    <lineage>
        <taxon>unclassified sequences</taxon>
        <taxon>metagenomes</taxon>
        <taxon>ecological metagenomes</taxon>
    </lineage>
</organism>
<comment type="cofactor">
    <cofactor evidence="1">
        <name>FAD</name>
        <dbReference type="ChEBI" id="CHEBI:57692"/>
    </cofactor>
</comment>
<dbReference type="PANTHER" id="PTHR11552">
    <property type="entry name" value="GLUCOSE-METHANOL-CHOLINE GMC OXIDOREDUCTASE"/>
    <property type="match status" value="1"/>
</dbReference>
<dbReference type="InterPro" id="IPR036188">
    <property type="entry name" value="FAD/NAD-bd_sf"/>
</dbReference>
<evidence type="ECO:0000256" key="2">
    <source>
        <dbReference type="ARBA" id="ARBA00010790"/>
    </source>
</evidence>
<dbReference type="InterPro" id="IPR000172">
    <property type="entry name" value="GMC_OxRdtase_N"/>
</dbReference>
<name>A0A3B0TC03_9ZZZZ</name>
<dbReference type="InterPro" id="IPR012132">
    <property type="entry name" value="GMC_OxRdtase"/>
</dbReference>
<reference evidence="7" key="1">
    <citation type="submission" date="2018-06" db="EMBL/GenBank/DDBJ databases">
        <authorList>
            <person name="Zhirakovskaya E."/>
        </authorList>
    </citation>
    <scope>NUCLEOTIDE SEQUENCE</scope>
</reference>
<protein>
    <submittedName>
        <fullName evidence="7">Oxidoreductase, GMC family</fullName>
    </submittedName>
</protein>
<dbReference type="SUPFAM" id="SSF51905">
    <property type="entry name" value="FAD/NAD(P)-binding domain"/>
    <property type="match status" value="1"/>
</dbReference>
<dbReference type="SUPFAM" id="SSF54373">
    <property type="entry name" value="FAD-linked reductases, C-terminal domain"/>
    <property type="match status" value="1"/>
</dbReference>
<proteinExistence type="inferred from homology"/>
<evidence type="ECO:0000256" key="4">
    <source>
        <dbReference type="ARBA" id="ARBA00022827"/>
    </source>
</evidence>
<dbReference type="PANTHER" id="PTHR11552:SF147">
    <property type="entry name" value="CHOLINE DEHYDROGENASE, MITOCHONDRIAL"/>
    <property type="match status" value="1"/>
</dbReference>
<dbReference type="Gene3D" id="3.50.50.60">
    <property type="entry name" value="FAD/NAD(P)-binding domain"/>
    <property type="match status" value="1"/>
</dbReference>
<evidence type="ECO:0000256" key="1">
    <source>
        <dbReference type="ARBA" id="ARBA00001974"/>
    </source>
</evidence>
<keyword evidence="4" id="KW-0274">FAD</keyword>
<evidence type="ECO:0000259" key="6">
    <source>
        <dbReference type="PROSITE" id="PS00624"/>
    </source>
</evidence>
<dbReference type="PROSITE" id="PS00623">
    <property type="entry name" value="GMC_OXRED_1"/>
    <property type="match status" value="1"/>
</dbReference>
<evidence type="ECO:0000259" key="5">
    <source>
        <dbReference type="PROSITE" id="PS00623"/>
    </source>
</evidence>
<accession>A0A3B0TC03</accession>
<dbReference type="PIRSF" id="PIRSF000137">
    <property type="entry name" value="Alcohol_oxidase"/>
    <property type="match status" value="1"/>
</dbReference>
<dbReference type="EMBL" id="UOEM01000094">
    <property type="protein sequence ID" value="VAW16161.1"/>
    <property type="molecule type" value="Genomic_DNA"/>
</dbReference>
<evidence type="ECO:0000256" key="3">
    <source>
        <dbReference type="ARBA" id="ARBA00022630"/>
    </source>
</evidence>
<dbReference type="GO" id="GO:0016614">
    <property type="term" value="F:oxidoreductase activity, acting on CH-OH group of donors"/>
    <property type="evidence" value="ECO:0007669"/>
    <property type="project" value="InterPro"/>
</dbReference>